<feature type="transmembrane region" description="Helical" evidence="1">
    <location>
        <begin position="101"/>
        <end position="123"/>
    </location>
</feature>
<dbReference type="InterPro" id="IPR025874">
    <property type="entry name" value="DZR"/>
</dbReference>
<evidence type="ECO:0000256" key="1">
    <source>
        <dbReference type="SAM" id="Phobius"/>
    </source>
</evidence>
<keyword evidence="1" id="KW-0472">Membrane</keyword>
<comment type="caution">
    <text evidence="3">The sequence shown here is derived from an EMBL/GenBank/DDBJ whole genome shotgun (WGS) entry which is preliminary data.</text>
</comment>
<feature type="transmembrane region" description="Helical" evidence="1">
    <location>
        <begin position="175"/>
        <end position="198"/>
    </location>
</feature>
<keyword evidence="1" id="KW-0812">Transmembrane</keyword>
<feature type="transmembrane region" description="Helical" evidence="1">
    <location>
        <begin position="135"/>
        <end position="154"/>
    </location>
</feature>
<dbReference type="AlphaFoldDB" id="A0A926HWP7"/>
<keyword evidence="4" id="KW-1185">Reference proteome</keyword>
<dbReference type="Proteomes" id="UP000617951">
    <property type="component" value="Unassembled WGS sequence"/>
</dbReference>
<dbReference type="RefSeq" id="WP_249280812.1">
    <property type="nucleotide sequence ID" value="NZ_JACRSS010000005.1"/>
</dbReference>
<dbReference type="InterPro" id="IPR024064">
    <property type="entry name" value="FdhE-like_sf"/>
</dbReference>
<sequence>MKKCIQCGNELNDNAQFCPSCGTKQPEKEQTLFCEQCGTKLNPGSRFCPSCGKERVNAQQAQQFNTYNQRYQSTNNGWTPRQKTNAPAVIVELSKRENMTAIMGIVMAGLQAIYALILFIAAINLTSFVVFSYAVRFWIDFGALAAISALNFVGSFKSIKFAKRILVNQVGIEKYYISIQKYIVPIIWNAVLLIYNIALGEEAVILGIIVMGYALLVSIIDIVYVRGFALNNQEELQRIEQQHN</sequence>
<feature type="domain" description="DZANK-type" evidence="2">
    <location>
        <begin position="4"/>
        <end position="52"/>
    </location>
</feature>
<evidence type="ECO:0000313" key="4">
    <source>
        <dbReference type="Proteomes" id="UP000617951"/>
    </source>
</evidence>
<feature type="transmembrane region" description="Helical" evidence="1">
    <location>
        <begin position="204"/>
        <end position="225"/>
    </location>
</feature>
<dbReference type="Pfam" id="PF12773">
    <property type="entry name" value="DZR"/>
    <property type="match status" value="1"/>
</dbReference>
<gene>
    <name evidence="3" type="ORF">H8693_09745</name>
</gene>
<dbReference type="EMBL" id="JACRSS010000005">
    <property type="protein sequence ID" value="MBC8539209.1"/>
    <property type="molecule type" value="Genomic_DNA"/>
</dbReference>
<accession>A0A926HWP7</accession>
<proteinExistence type="predicted"/>
<evidence type="ECO:0000259" key="2">
    <source>
        <dbReference type="Pfam" id="PF12773"/>
    </source>
</evidence>
<dbReference type="SUPFAM" id="SSF144020">
    <property type="entry name" value="FdhE-like"/>
    <property type="match status" value="1"/>
</dbReference>
<keyword evidence="1" id="KW-1133">Transmembrane helix</keyword>
<reference evidence="3" key="1">
    <citation type="submission" date="2020-08" db="EMBL/GenBank/DDBJ databases">
        <title>Genome public.</title>
        <authorList>
            <person name="Liu C."/>
            <person name="Sun Q."/>
        </authorList>
    </citation>
    <scope>NUCLEOTIDE SEQUENCE</scope>
    <source>
        <strain evidence="3">NSJ-63</strain>
    </source>
</reference>
<name>A0A926HWP7_9FIRM</name>
<protein>
    <submittedName>
        <fullName evidence="3">Zinc ribbon domain-containing protein</fullName>
    </submittedName>
</protein>
<organism evidence="3 4">
    <name type="scientific">Guopingia tenuis</name>
    <dbReference type="NCBI Taxonomy" id="2763656"/>
    <lineage>
        <taxon>Bacteria</taxon>
        <taxon>Bacillati</taxon>
        <taxon>Bacillota</taxon>
        <taxon>Clostridia</taxon>
        <taxon>Christensenellales</taxon>
        <taxon>Christensenellaceae</taxon>
        <taxon>Guopingia</taxon>
    </lineage>
</organism>
<evidence type="ECO:0000313" key="3">
    <source>
        <dbReference type="EMBL" id="MBC8539209.1"/>
    </source>
</evidence>